<keyword evidence="2" id="KW-1185">Reference proteome</keyword>
<organism evidence="1 2">
    <name type="scientific">Methylophaga lonarensis MPL</name>
    <dbReference type="NCBI Taxonomy" id="1286106"/>
    <lineage>
        <taxon>Bacteria</taxon>
        <taxon>Pseudomonadati</taxon>
        <taxon>Pseudomonadota</taxon>
        <taxon>Gammaproteobacteria</taxon>
        <taxon>Thiotrichales</taxon>
        <taxon>Piscirickettsiaceae</taxon>
        <taxon>Methylophaga</taxon>
    </lineage>
</organism>
<dbReference type="Gene3D" id="1.10.4200.10">
    <property type="entry name" value="Triphosphoribosyl-dephospho-CoA protein"/>
    <property type="match status" value="1"/>
</dbReference>
<dbReference type="Proteomes" id="UP000012019">
    <property type="component" value="Unassembled WGS sequence"/>
</dbReference>
<dbReference type="Pfam" id="PF01874">
    <property type="entry name" value="CitG"/>
    <property type="match status" value="1"/>
</dbReference>
<dbReference type="PANTHER" id="PTHR42280:SF1">
    <property type="entry name" value="CITG FAMILY PROTEIN"/>
    <property type="match status" value="1"/>
</dbReference>
<dbReference type="RefSeq" id="WP_009725471.1">
    <property type="nucleotide sequence ID" value="NZ_APHR01000010.1"/>
</dbReference>
<name>M7PJ63_9GAMM</name>
<gene>
    <name evidence="1" type="ORF">MPL1_02133</name>
</gene>
<dbReference type="GO" id="GO:0005524">
    <property type="term" value="F:ATP binding"/>
    <property type="evidence" value="ECO:0007669"/>
    <property type="project" value="InterPro"/>
</dbReference>
<evidence type="ECO:0000313" key="2">
    <source>
        <dbReference type="Proteomes" id="UP000012019"/>
    </source>
</evidence>
<dbReference type="OrthoDB" id="8525901at2"/>
<dbReference type="InterPro" id="IPR002736">
    <property type="entry name" value="CitG"/>
</dbReference>
<accession>M7PJ63</accession>
<proteinExistence type="predicted"/>
<protein>
    <submittedName>
        <fullName evidence="1">Triphosphoribosyl-dephospho-CoA synthetase</fullName>
    </submittedName>
</protein>
<dbReference type="PATRIC" id="fig|1286106.3.peg.429"/>
<dbReference type="AlphaFoldDB" id="M7PJ63"/>
<comment type="caution">
    <text evidence="1">The sequence shown here is derived from an EMBL/GenBank/DDBJ whole genome shotgun (WGS) entry which is preliminary data.</text>
</comment>
<evidence type="ECO:0000313" key="1">
    <source>
        <dbReference type="EMBL" id="EMR13925.1"/>
    </source>
</evidence>
<dbReference type="GO" id="GO:0046917">
    <property type="term" value="F:triphosphoribosyl-dephospho-CoA synthase activity"/>
    <property type="evidence" value="ECO:0007669"/>
    <property type="project" value="InterPro"/>
</dbReference>
<dbReference type="STRING" id="1286106.MPL1_02133"/>
<dbReference type="EMBL" id="APHR01000010">
    <property type="protein sequence ID" value="EMR13925.1"/>
    <property type="molecule type" value="Genomic_DNA"/>
</dbReference>
<dbReference type="eggNOG" id="COG1767">
    <property type="taxonomic scope" value="Bacteria"/>
</dbReference>
<sequence length="299" mass="33045">MLSEQAIEACVRWACEQEVLAPKPGNVNPFSAGHQMAVTDFLKSANAIAPVMAKPGLSIGERIYQSIQATRKVVDCNTNLGIILLFAPLCNAVQQCQDFDELTTALKRELQKLTIEDARFCYQAIRIAEAGGLGKSEQQDLSQEPTVTLREAMLIAVNRDTIARQYVYNYAEVFHIGLQQLTAAIKSGEGVEWATAFAYLNFLACVPDTLVIRKQSREHAQAVTNKARDIISAMNKKYSLKNMTSDLIAWDNDLKKRAINPGTTADLTAATLLLFAFQQAFASNRISVPRCIERTALSR</sequence>
<reference evidence="1 2" key="1">
    <citation type="journal article" date="2013" name="Genome Announc.">
        <title>Draft Genome Sequence of Methylophaga lonarensis MPLT, a Haloalkaliphilic (Non-Methane-Utilizing) Methylotroph.</title>
        <authorList>
            <person name="Shetty S.A."/>
            <person name="Marathe N.P."/>
            <person name="Munot H."/>
            <person name="Antony C.P."/>
            <person name="Dhotre D.P."/>
            <person name="Murrell J.C."/>
            <person name="Shouche Y.S."/>
        </authorList>
    </citation>
    <scope>NUCLEOTIDE SEQUENCE [LARGE SCALE GENOMIC DNA]</scope>
    <source>
        <strain evidence="1 2">MPL</strain>
    </source>
</reference>
<dbReference type="PANTHER" id="PTHR42280">
    <property type="entry name" value="CITG FAMILY PROTEIN"/>
    <property type="match status" value="1"/>
</dbReference>